<dbReference type="RefSeq" id="XP_025552523.1">
    <property type="nucleotide sequence ID" value="XM_025696285.1"/>
</dbReference>
<evidence type="ECO:0000313" key="2">
    <source>
        <dbReference type="Proteomes" id="UP000248961"/>
    </source>
</evidence>
<dbReference type="OrthoDB" id="6133115at2759"/>
<name>A0A395I109_ASPHC</name>
<evidence type="ECO:0000313" key="1">
    <source>
        <dbReference type="EMBL" id="RAL13369.1"/>
    </source>
</evidence>
<dbReference type="VEuPathDB" id="FungiDB:BO97DRAFT_413364"/>
<reference evidence="1 2" key="1">
    <citation type="submission" date="2018-02" db="EMBL/GenBank/DDBJ databases">
        <title>The genomes of Aspergillus section Nigri reveals drivers in fungal speciation.</title>
        <authorList>
            <consortium name="DOE Joint Genome Institute"/>
            <person name="Vesth T.C."/>
            <person name="Nybo J."/>
            <person name="Theobald S."/>
            <person name="Brandl J."/>
            <person name="Frisvad J.C."/>
            <person name="Nielsen K.F."/>
            <person name="Lyhne E.K."/>
            <person name="Kogle M.E."/>
            <person name="Kuo A."/>
            <person name="Riley R."/>
            <person name="Clum A."/>
            <person name="Nolan M."/>
            <person name="Lipzen A."/>
            <person name="Salamov A."/>
            <person name="Henrissat B."/>
            <person name="Wiebenga A."/>
            <person name="De vries R.P."/>
            <person name="Grigoriev I.V."/>
            <person name="Mortensen U.H."/>
            <person name="Andersen M.R."/>
            <person name="Baker S.E."/>
        </authorList>
    </citation>
    <scope>NUCLEOTIDE SEQUENCE [LARGE SCALE GENOMIC DNA]</scope>
    <source>
        <strain evidence="1 2">CBS 101889</strain>
    </source>
</reference>
<organism evidence="1 2">
    <name type="scientific">Aspergillus homomorphus (strain CBS 101889)</name>
    <dbReference type="NCBI Taxonomy" id="1450537"/>
    <lineage>
        <taxon>Eukaryota</taxon>
        <taxon>Fungi</taxon>
        <taxon>Dikarya</taxon>
        <taxon>Ascomycota</taxon>
        <taxon>Pezizomycotina</taxon>
        <taxon>Eurotiomycetes</taxon>
        <taxon>Eurotiomycetidae</taxon>
        <taxon>Eurotiales</taxon>
        <taxon>Aspergillaceae</taxon>
        <taxon>Aspergillus</taxon>
        <taxon>Aspergillus subgen. Circumdati</taxon>
    </lineage>
</organism>
<protein>
    <submittedName>
        <fullName evidence="1">Uncharacterized protein</fullName>
    </submittedName>
</protein>
<dbReference type="GeneID" id="37200574"/>
<keyword evidence="2" id="KW-1185">Reference proteome</keyword>
<dbReference type="EMBL" id="KZ824279">
    <property type="protein sequence ID" value="RAL13369.1"/>
    <property type="molecule type" value="Genomic_DNA"/>
</dbReference>
<sequence length="352" mass="40773">MEKILHPIAILKQANRCTHAFQALDKTVQSLPDEFHDRVSNIQGLAKKSLREYVREGLHYLVSEFPILHFSGYMVGTRGPYALWDYRLRNSPELRQGILLVLQEVQNELEHTEQSIKKVTPKEKAAVKTGSSAPKQVEAWLWNLSRIRQNLRQLVIMFESMYWSSTYPAMLGFAGHSFYLAIRSELGRDVAWRFRQCIQPAILKVCPILDRRPDLLRRLVDLVVQRREYWNFYRRMRGQTAEGVLKGTDLYDTIDNATNDIAFTSPFCFFQFAESFRENRENWLYHVMSDLEGYVCIYGTCPSSKSMPTICSHSFLTYTEWFDAMTGPFVGGAEWCSKSFSCDGAPLEELGR</sequence>
<proteinExistence type="predicted"/>
<dbReference type="AlphaFoldDB" id="A0A395I109"/>
<dbReference type="Proteomes" id="UP000248961">
    <property type="component" value="Unassembled WGS sequence"/>
</dbReference>
<accession>A0A395I109</accession>
<gene>
    <name evidence="1" type="ORF">BO97DRAFT_413364</name>
</gene>